<accession>A0A0L8BWY8</accession>
<evidence type="ECO:0000256" key="6">
    <source>
        <dbReference type="ARBA" id="ARBA00023136"/>
    </source>
</evidence>
<feature type="transmembrane region" description="Helical" evidence="7">
    <location>
        <begin position="223"/>
        <end position="245"/>
    </location>
</feature>
<dbReference type="InterPro" id="IPR020846">
    <property type="entry name" value="MFS_dom"/>
</dbReference>
<feature type="domain" description="Major facilitator superfamily (MFS) profile" evidence="8">
    <location>
        <begin position="1"/>
        <end position="401"/>
    </location>
</feature>
<dbReference type="Proteomes" id="UP000037425">
    <property type="component" value="Unassembled WGS sequence"/>
</dbReference>
<dbReference type="Pfam" id="PF05977">
    <property type="entry name" value="MFS_3"/>
    <property type="match status" value="1"/>
</dbReference>
<dbReference type="EMBL" id="LGAP01000006">
    <property type="protein sequence ID" value="KOF19014.1"/>
    <property type="molecule type" value="Genomic_DNA"/>
</dbReference>
<reference evidence="10" key="1">
    <citation type="submission" date="2015-07" db="EMBL/GenBank/DDBJ databases">
        <title>Whole genome sequence of an Ensifer adhaerens strain isolated from a cave pool in the Wind Cave National Park.</title>
        <authorList>
            <person name="Eng W.W.H."/>
            <person name="Gan H.M."/>
            <person name="Barton H.A."/>
            <person name="Savka M.A."/>
        </authorList>
    </citation>
    <scope>NUCLEOTIDE SEQUENCE [LARGE SCALE GENOMIC DNA]</scope>
    <source>
        <strain evidence="10">SD006</strain>
    </source>
</reference>
<dbReference type="RefSeq" id="WP_053249300.1">
    <property type="nucleotide sequence ID" value="NZ_LGAP01000006.1"/>
</dbReference>
<sequence length="409" mass="42497">MPKPPAAALPPAFKRIGWSNLFAQFSEQIALAGAPLAAVLMLSAGPAETGWLQMAQTLPFLLLSIPAGLLVDRASRRTLMVFSEVLRALSLVATLVLMAAGLLTLPLLAIMGFVGAIGTVCYNVAAPALIPAIVPRAQLADANRWLELARSLAYSAGPAIGGAIVAWTGASLAYVAATTLFLLAVALLSGLREQEQSARPQRKLLHDLIEGARFLAGHPLLRPILVTAIVFNTSWFVLQAVYVAYAVQTLGLTATGVGITLGIYGAGMMIGAYAAPALARRVPFGVMIALGPLGGLLAAVVMLLTIWLPLGTLAGLSFFLFGAGPVLWSIATLTLRQAITPNAMLGRVSAFITTATFGARPIGAVIGAIVATHFGVKACLLVATVGFLLQFLVILASQVPRLRALPEAA</sequence>
<evidence type="ECO:0000313" key="10">
    <source>
        <dbReference type="Proteomes" id="UP000037425"/>
    </source>
</evidence>
<keyword evidence="5 7" id="KW-1133">Transmembrane helix</keyword>
<gene>
    <name evidence="9" type="ORF">AC244_13320</name>
</gene>
<feature type="transmembrane region" description="Helical" evidence="7">
    <location>
        <begin position="173"/>
        <end position="191"/>
    </location>
</feature>
<dbReference type="PANTHER" id="PTHR23513:SF6">
    <property type="entry name" value="MAJOR FACILITATOR SUPERFAMILY ASSOCIATED DOMAIN-CONTAINING PROTEIN"/>
    <property type="match status" value="1"/>
</dbReference>
<evidence type="ECO:0000256" key="5">
    <source>
        <dbReference type="ARBA" id="ARBA00022989"/>
    </source>
</evidence>
<feature type="transmembrane region" description="Helical" evidence="7">
    <location>
        <begin position="251"/>
        <end position="274"/>
    </location>
</feature>
<evidence type="ECO:0000313" key="9">
    <source>
        <dbReference type="EMBL" id="KOF19014.1"/>
    </source>
</evidence>
<evidence type="ECO:0000259" key="8">
    <source>
        <dbReference type="PROSITE" id="PS50850"/>
    </source>
</evidence>
<feature type="transmembrane region" description="Helical" evidence="7">
    <location>
        <begin position="78"/>
        <end position="101"/>
    </location>
</feature>
<evidence type="ECO:0000256" key="2">
    <source>
        <dbReference type="ARBA" id="ARBA00022448"/>
    </source>
</evidence>
<feature type="transmembrane region" description="Helical" evidence="7">
    <location>
        <begin position="151"/>
        <end position="167"/>
    </location>
</feature>
<comment type="subcellular location">
    <subcellularLocation>
        <location evidence="1">Cell membrane</location>
        <topology evidence="1">Multi-pass membrane protein</topology>
    </subcellularLocation>
</comment>
<evidence type="ECO:0000256" key="7">
    <source>
        <dbReference type="SAM" id="Phobius"/>
    </source>
</evidence>
<evidence type="ECO:0000256" key="3">
    <source>
        <dbReference type="ARBA" id="ARBA00022475"/>
    </source>
</evidence>
<evidence type="ECO:0000256" key="1">
    <source>
        <dbReference type="ARBA" id="ARBA00004651"/>
    </source>
</evidence>
<dbReference type="SUPFAM" id="SSF103473">
    <property type="entry name" value="MFS general substrate transporter"/>
    <property type="match status" value="1"/>
</dbReference>
<comment type="caution">
    <text evidence="9">The sequence shown here is derived from an EMBL/GenBank/DDBJ whole genome shotgun (WGS) entry which is preliminary data.</text>
</comment>
<feature type="transmembrane region" description="Helical" evidence="7">
    <location>
        <begin position="375"/>
        <end position="396"/>
    </location>
</feature>
<dbReference type="PANTHER" id="PTHR23513">
    <property type="entry name" value="INTEGRAL MEMBRANE EFFLUX PROTEIN-RELATED"/>
    <property type="match status" value="1"/>
</dbReference>
<dbReference type="InterPro" id="IPR010290">
    <property type="entry name" value="TM_effector"/>
</dbReference>
<dbReference type="GO" id="GO:0022857">
    <property type="term" value="F:transmembrane transporter activity"/>
    <property type="evidence" value="ECO:0007669"/>
    <property type="project" value="InterPro"/>
</dbReference>
<feature type="transmembrane region" description="Helical" evidence="7">
    <location>
        <begin position="348"/>
        <end position="369"/>
    </location>
</feature>
<feature type="transmembrane region" description="Helical" evidence="7">
    <location>
        <begin position="50"/>
        <end position="71"/>
    </location>
</feature>
<dbReference type="OrthoDB" id="145388at2"/>
<feature type="transmembrane region" description="Helical" evidence="7">
    <location>
        <begin position="314"/>
        <end position="336"/>
    </location>
</feature>
<evidence type="ECO:0000256" key="4">
    <source>
        <dbReference type="ARBA" id="ARBA00022692"/>
    </source>
</evidence>
<dbReference type="PATRIC" id="fig|106592.7.peg.6790"/>
<feature type="transmembrane region" description="Helical" evidence="7">
    <location>
        <begin position="286"/>
        <end position="308"/>
    </location>
</feature>
<keyword evidence="6 7" id="KW-0472">Membrane</keyword>
<dbReference type="Gene3D" id="1.20.1250.20">
    <property type="entry name" value="MFS general substrate transporter like domains"/>
    <property type="match status" value="1"/>
</dbReference>
<dbReference type="PROSITE" id="PS50850">
    <property type="entry name" value="MFS"/>
    <property type="match status" value="1"/>
</dbReference>
<organism evidence="9 10">
    <name type="scientific">Ensifer adhaerens</name>
    <name type="common">Sinorhizobium morelense</name>
    <dbReference type="NCBI Taxonomy" id="106592"/>
    <lineage>
        <taxon>Bacteria</taxon>
        <taxon>Pseudomonadati</taxon>
        <taxon>Pseudomonadota</taxon>
        <taxon>Alphaproteobacteria</taxon>
        <taxon>Hyphomicrobiales</taxon>
        <taxon>Rhizobiaceae</taxon>
        <taxon>Sinorhizobium/Ensifer group</taxon>
        <taxon>Ensifer</taxon>
    </lineage>
</organism>
<keyword evidence="4 7" id="KW-0812">Transmembrane</keyword>
<dbReference type="InterPro" id="IPR036259">
    <property type="entry name" value="MFS_trans_sf"/>
</dbReference>
<dbReference type="GO" id="GO:0005886">
    <property type="term" value="C:plasma membrane"/>
    <property type="evidence" value="ECO:0007669"/>
    <property type="project" value="UniProtKB-SubCell"/>
</dbReference>
<protein>
    <submittedName>
        <fullName evidence="9">MFS transporter</fullName>
    </submittedName>
</protein>
<keyword evidence="3" id="KW-1003">Cell membrane</keyword>
<keyword evidence="2" id="KW-0813">Transport</keyword>
<feature type="transmembrane region" description="Helical" evidence="7">
    <location>
        <begin position="107"/>
        <end position="130"/>
    </location>
</feature>
<name>A0A0L8BWY8_ENSAD</name>
<proteinExistence type="predicted"/>
<dbReference type="AlphaFoldDB" id="A0A0L8BWY8"/>
<dbReference type="CDD" id="cd06173">
    <property type="entry name" value="MFS_MefA_like"/>
    <property type="match status" value="1"/>
</dbReference>